<gene>
    <name evidence="1" type="ORF">A3A04_00325</name>
</gene>
<proteinExistence type="predicted"/>
<evidence type="ECO:0000313" key="1">
    <source>
        <dbReference type="EMBL" id="OGY65803.1"/>
    </source>
</evidence>
<dbReference type="EMBL" id="MHJI01000012">
    <property type="protein sequence ID" value="OGY65803.1"/>
    <property type="molecule type" value="Genomic_DNA"/>
</dbReference>
<dbReference type="Proteomes" id="UP000178517">
    <property type="component" value="Unassembled WGS sequence"/>
</dbReference>
<sequence>MSEKISQFDHAELEEEIHELAREVGNKINTRNGIESKDAKELLKDFLKEKISQEVNLSDASKERNSFLKGSEIVPDYLSNLPSAIKLEVAELLDIVFHKGLRAAVREAKKKSPFLTDAFHDALTNGFYDEMQKRNLI</sequence>
<reference evidence="1 2" key="1">
    <citation type="journal article" date="2016" name="Nat. Commun.">
        <title>Thousands of microbial genomes shed light on interconnected biogeochemical processes in an aquifer system.</title>
        <authorList>
            <person name="Anantharaman K."/>
            <person name="Brown C.T."/>
            <person name="Hug L.A."/>
            <person name="Sharon I."/>
            <person name="Castelle C.J."/>
            <person name="Probst A.J."/>
            <person name="Thomas B.C."/>
            <person name="Singh A."/>
            <person name="Wilkins M.J."/>
            <person name="Karaoz U."/>
            <person name="Brodie E.L."/>
            <person name="Williams K.H."/>
            <person name="Hubbard S.S."/>
            <person name="Banfield J.F."/>
        </authorList>
    </citation>
    <scope>NUCLEOTIDE SEQUENCE [LARGE SCALE GENOMIC DNA]</scope>
</reference>
<accession>A0A1G1ZMB8</accession>
<organism evidence="1 2">
    <name type="scientific">Candidatus Harrisonbacteria bacterium RIFCSPLOWO2_01_FULL_40_28</name>
    <dbReference type="NCBI Taxonomy" id="1798406"/>
    <lineage>
        <taxon>Bacteria</taxon>
        <taxon>Candidatus Harrisoniibacteriota</taxon>
    </lineage>
</organism>
<dbReference type="AlphaFoldDB" id="A0A1G1ZMB8"/>
<dbReference type="STRING" id="1798406.A3A04_00325"/>
<comment type="caution">
    <text evidence="1">The sequence shown here is derived from an EMBL/GenBank/DDBJ whole genome shotgun (WGS) entry which is preliminary data.</text>
</comment>
<evidence type="ECO:0000313" key="2">
    <source>
        <dbReference type="Proteomes" id="UP000178517"/>
    </source>
</evidence>
<name>A0A1G1ZMB8_9BACT</name>
<protein>
    <submittedName>
        <fullName evidence="1">Uncharacterized protein</fullName>
    </submittedName>
</protein>